<evidence type="ECO:0000256" key="6">
    <source>
        <dbReference type="SAM" id="Phobius"/>
    </source>
</evidence>
<dbReference type="PANTHER" id="PTHR30474:SF3">
    <property type="entry name" value="PEPTIDOGLYCAN GLYCOSYLTRANSFERASE RODA"/>
    <property type="match status" value="1"/>
</dbReference>
<dbReference type="AlphaFoldDB" id="A0AA97D900"/>
<organism evidence="8 9">
    <name type="scientific">Caproicibacterium argilliputei</name>
    <dbReference type="NCBI Taxonomy" id="3030016"/>
    <lineage>
        <taxon>Bacteria</taxon>
        <taxon>Bacillati</taxon>
        <taxon>Bacillota</taxon>
        <taxon>Clostridia</taxon>
        <taxon>Eubacteriales</taxon>
        <taxon>Oscillospiraceae</taxon>
        <taxon>Caproicibacterium</taxon>
    </lineage>
</organism>
<reference evidence="9" key="1">
    <citation type="submission" date="2024-06" db="EMBL/GenBank/DDBJ databases">
        <title>Caproicibacterium argilliputei sp. nov, a novel caproic acid producing anaerobic bacterium isolated from pit mud.</title>
        <authorList>
            <person name="Zeng C."/>
        </authorList>
    </citation>
    <scope>NUCLEOTIDE SEQUENCE [LARGE SCALE GENOMIC DNA]</scope>
    <source>
        <strain evidence="9">ZCY20-5</strain>
    </source>
</reference>
<feature type="transmembrane region" description="Helical" evidence="6">
    <location>
        <begin position="257"/>
        <end position="278"/>
    </location>
</feature>
<reference evidence="8 9" key="2">
    <citation type="submission" date="2024-06" db="EMBL/GenBank/DDBJ databases">
        <title>Caproicibacterium argilliputei sp. nov, a novel caproic acid producing anaerobic bacterium isolated from pit mud.</title>
        <authorList>
            <person name="Xia S."/>
        </authorList>
    </citation>
    <scope>NUCLEOTIDE SEQUENCE [LARGE SCALE GENOMIC DNA]</scope>
    <source>
        <strain evidence="8 9">ZCY20-5</strain>
    </source>
</reference>
<feature type="transmembrane region" description="Helical" evidence="6">
    <location>
        <begin position="350"/>
        <end position="366"/>
    </location>
</feature>
<protein>
    <submittedName>
        <fullName evidence="8">FtsW/RodA/SpoVE family cell cycle protein</fullName>
    </submittedName>
</protein>
<dbReference type="KEGG" id="carl:PXC00_02510"/>
<evidence type="ECO:0000256" key="1">
    <source>
        <dbReference type="ARBA" id="ARBA00004141"/>
    </source>
</evidence>
<feature type="transmembrane region" description="Helical" evidence="6">
    <location>
        <begin position="491"/>
        <end position="509"/>
    </location>
</feature>
<dbReference type="Pfam" id="PF01098">
    <property type="entry name" value="FTSW_RODA_SPOVE"/>
    <property type="match status" value="1"/>
</dbReference>
<dbReference type="Pfam" id="PF00498">
    <property type="entry name" value="FHA"/>
    <property type="match status" value="1"/>
</dbReference>
<dbReference type="Proteomes" id="UP001300604">
    <property type="component" value="Chromosome"/>
</dbReference>
<keyword evidence="2 6" id="KW-0812">Transmembrane</keyword>
<keyword evidence="9" id="KW-1185">Reference proteome</keyword>
<dbReference type="GO" id="GO:0032153">
    <property type="term" value="C:cell division site"/>
    <property type="evidence" value="ECO:0007669"/>
    <property type="project" value="TreeGrafter"/>
</dbReference>
<dbReference type="Gene3D" id="2.60.200.20">
    <property type="match status" value="1"/>
</dbReference>
<dbReference type="RefSeq" id="WP_275845720.1">
    <property type="nucleotide sequence ID" value="NZ_CP135996.1"/>
</dbReference>
<feature type="transmembrane region" description="Helical" evidence="6">
    <location>
        <begin position="521"/>
        <end position="542"/>
    </location>
</feature>
<dbReference type="InterPro" id="IPR000253">
    <property type="entry name" value="FHA_dom"/>
</dbReference>
<dbReference type="GO" id="GO:0008360">
    <property type="term" value="P:regulation of cell shape"/>
    <property type="evidence" value="ECO:0007669"/>
    <property type="project" value="UniProtKB-KW"/>
</dbReference>
<proteinExistence type="predicted"/>
<comment type="subcellular location">
    <subcellularLocation>
        <location evidence="1">Membrane</location>
        <topology evidence="1">Multi-pass membrane protein</topology>
    </subcellularLocation>
</comment>
<feature type="transmembrane region" description="Helical" evidence="6">
    <location>
        <begin position="554"/>
        <end position="575"/>
    </location>
</feature>
<feature type="transmembrane region" description="Helical" evidence="6">
    <location>
        <begin position="158"/>
        <end position="178"/>
    </location>
</feature>
<dbReference type="InterPro" id="IPR008984">
    <property type="entry name" value="SMAD_FHA_dom_sf"/>
</dbReference>
<accession>A0AA97D900</accession>
<dbReference type="SMART" id="SM00240">
    <property type="entry name" value="FHA"/>
    <property type="match status" value="1"/>
</dbReference>
<evidence type="ECO:0000256" key="2">
    <source>
        <dbReference type="ARBA" id="ARBA00022692"/>
    </source>
</evidence>
<dbReference type="EMBL" id="CP135996">
    <property type="protein sequence ID" value="WOC32765.1"/>
    <property type="molecule type" value="Genomic_DNA"/>
</dbReference>
<dbReference type="SUPFAM" id="SSF49879">
    <property type="entry name" value="SMAD/FHA domain"/>
    <property type="match status" value="1"/>
</dbReference>
<keyword evidence="3" id="KW-0133">Cell shape</keyword>
<feature type="transmembrane region" description="Helical" evidence="6">
    <location>
        <begin position="372"/>
        <end position="388"/>
    </location>
</feature>
<dbReference type="GO" id="GO:0051301">
    <property type="term" value="P:cell division"/>
    <property type="evidence" value="ECO:0007669"/>
    <property type="project" value="InterPro"/>
</dbReference>
<reference evidence="9" key="3">
    <citation type="submission" date="2024-06" db="EMBL/GenBank/DDBJ databases">
        <authorList>
            <person name="Zeng C."/>
        </authorList>
    </citation>
    <scope>NUCLEOTIDE SEQUENCE [LARGE SCALE GENOMIC DNA]</scope>
    <source>
        <strain evidence="9">ZCY20-5</strain>
    </source>
</reference>
<evidence type="ECO:0000313" key="9">
    <source>
        <dbReference type="Proteomes" id="UP001300604"/>
    </source>
</evidence>
<dbReference type="GO" id="GO:0005886">
    <property type="term" value="C:plasma membrane"/>
    <property type="evidence" value="ECO:0007669"/>
    <property type="project" value="TreeGrafter"/>
</dbReference>
<name>A0AA97D900_9FIRM</name>
<feature type="transmembrane region" description="Helical" evidence="6">
    <location>
        <begin position="215"/>
        <end position="237"/>
    </location>
</feature>
<evidence type="ECO:0000259" key="7">
    <source>
        <dbReference type="PROSITE" id="PS50006"/>
    </source>
</evidence>
<dbReference type="InterPro" id="IPR001182">
    <property type="entry name" value="FtsW/RodA"/>
</dbReference>
<feature type="transmembrane region" description="Helical" evidence="6">
    <location>
        <begin position="184"/>
        <end position="203"/>
    </location>
</feature>
<keyword evidence="4 6" id="KW-1133">Transmembrane helix</keyword>
<dbReference type="CDD" id="cd00060">
    <property type="entry name" value="FHA"/>
    <property type="match status" value="1"/>
</dbReference>
<feature type="transmembrane region" description="Helical" evidence="6">
    <location>
        <begin position="290"/>
        <end position="311"/>
    </location>
</feature>
<dbReference type="GO" id="GO:0015648">
    <property type="term" value="F:lipid-linked peptidoglycan transporter activity"/>
    <property type="evidence" value="ECO:0007669"/>
    <property type="project" value="TreeGrafter"/>
</dbReference>
<gene>
    <name evidence="8" type="ORF">PXC00_02510</name>
</gene>
<dbReference type="PANTHER" id="PTHR30474">
    <property type="entry name" value="CELL CYCLE PROTEIN"/>
    <property type="match status" value="1"/>
</dbReference>
<sequence>MPDISAMLSVLTPAFFVLRGVAAVLTVFLVICCYTSMRAGRRREEPVVFLENQRNHKNIPVLYWENSLGRSQSCDIMLPDSAVSRDHAVLMRRESGWLLTDTGSKGGTYLNGKRIKDTVKVIPGDLIGIGRTNLVFRRVTDANGKAPRRRPRRAANQASLLVLCSIIQVLYFMQAFFADKQFSMLPFLPMAAVIGAEWGFYVISRHVLGRTNFELETLAFTLSGVGIALLCGTREKLTKTQTAPSANALFHPTMDAVYSQVIMMIGGLVLFSFLIWFMKDLTRVNKWRTPIAAIGLLLLAMPLLPGIGSSINGSRNWIHLGSFSVQPSEFVKLCFIFAGSATLDHLQTRRNLIGFIGLLTCVMGILILEKDIGGAAVFFATFLIIAFMRSGSMRTVVLSVAAAGVGIVTVLGMFSHVKERFAVWRHVWDANNIYDKGFQQTRVLTYSASGGLFGVGIGNGGLGGGTGPLKGYTNVTANTSDLVFGMMNEELGLLMAVVLVGVIAMFLFFARSDATRSRSTFYSITACAAAGMLLFQACLNIFGSTDVFPLTGVTLPFISAGGSSMMAVWGALAFVKSSDERTYAVRRRS</sequence>
<feature type="transmembrane region" description="Helical" evidence="6">
    <location>
        <begin position="6"/>
        <end position="34"/>
    </location>
</feature>
<evidence type="ECO:0000256" key="3">
    <source>
        <dbReference type="ARBA" id="ARBA00022960"/>
    </source>
</evidence>
<dbReference type="PROSITE" id="PS50006">
    <property type="entry name" value="FHA_DOMAIN"/>
    <property type="match status" value="1"/>
</dbReference>
<evidence type="ECO:0000256" key="5">
    <source>
        <dbReference type="ARBA" id="ARBA00023136"/>
    </source>
</evidence>
<keyword evidence="5 6" id="KW-0472">Membrane</keyword>
<feature type="transmembrane region" description="Helical" evidence="6">
    <location>
        <begin position="395"/>
        <end position="414"/>
    </location>
</feature>
<feature type="domain" description="FHA" evidence="7">
    <location>
        <begin position="66"/>
        <end position="115"/>
    </location>
</feature>
<evidence type="ECO:0000256" key="4">
    <source>
        <dbReference type="ARBA" id="ARBA00022989"/>
    </source>
</evidence>
<evidence type="ECO:0000313" key="8">
    <source>
        <dbReference type="EMBL" id="WOC32765.1"/>
    </source>
</evidence>